<gene>
    <name evidence="9" type="ORF">N5A92_09615</name>
</gene>
<evidence type="ECO:0000256" key="1">
    <source>
        <dbReference type="ARBA" id="ARBA00004162"/>
    </source>
</evidence>
<evidence type="ECO:0000256" key="5">
    <source>
        <dbReference type="ARBA" id="ARBA00022989"/>
    </source>
</evidence>
<evidence type="ECO:0000256" key="6">
    <source>
        <dbReference type="ARBA" id="ARBA00023136"/>
    </source>
</evidence>
<feature type="transmembrane region" description="Helical" evidence="8">
    <location>
        <begin position="12"/>
        <end position="31"/>
    </location>
</feature>
<sequence length="127" mass="13689">MRIDLAVPRHRPLSLTPLIDVIFLLLLFFMLSSTFMRFAEVEVTGGTASAGAAAEAPDVLIRIDGGDWQVNGVSAGVEEAVTELKRLQEQGAARAVLLVRGEVTSQELVTAIERIRGETTLSLTVAR</sequence>
<keyword evidence="4 7" id="KW-0812">Transmembrane</keyword>
<evidence type="ECO:0000313" key="10">
    <source>
        <dbReference type="Proteomes" id="UP001320831"/>
    </source>
</evidence>
<protein>
    <submittedName>
        <fullName evidence="9">Biopolymer transporter ExbD</fullName>
    </submittedName>
</protein>
<accession>A0ABT2LL24</accession>
<dbReference type="Pfam" id="PF02472">
    <property type="entry name" value="ExbD"/>
    <property type="match status" value="1"/>
</dbReference>
<evidence type="ECO:0000313" key="9">
    <source>
        <dbReference type="EMBL" id="MCT7375290.1"/>
    </source>
</evidence>
<dbReference type="EMBL" id="JAOCZP010000002">
    <property type="protein sequence ID" value="MCT7375290.1"/>
    <property type="molecule type" value="Genomic_DNA"/>
</dbReference>
<comment type="caution">
    <text evidence="9">The sequence shown here is derived from an EMBL/GenBank/DDBJ whole genome shotgun (WGS) entry which is preliminary data.</text>
</comment>
<evidence type="ECO:0000256" key="4">
    <source>
        <dbReference type="ARBA" id="ARBA00022692"/>
    </source>
</evidence>
<evidence type="ECO:0000256" key="2">
    <source>
        <dbReference type="ARBA" id="ARBA00005811"/>
    </source>
</evidence>
<comment type="similarity">
    <text evidence="2 7">Belongs to the ExbD/TolR family.</text>
</comment>
<organism evidence="9 10">
    <name type="scientific">Chelativorans salis</name>
    <dbReference type="NCBI Taxonomy" id="2978478"/>
    <lineage>
        <taxon>Bacteria</taxon>
        <taxon>Pseudomonadati</taxon>
        <taxon>Pseudomonadota</taxon>
        <taxon>Alphaproteobacteria</taxon>
        <taxon>Hyphomicrobiales</taxon>
        <taxon>Phyllobacteriaceae</taxon>
        <taxon>Chelativorans</taxon>
    </lineage>
</organism>
<evidence type="ECO:0000256" key="7">
    <source>
        <dbReference type="RuleBase" id="RU003879"/>
    </source>
</evidence>
<dbReference type="InterPro" id="IPR003400">
    <property type="entry name" value="ExbD"/>
</dbReference>
<name>A0ABT2LL24_9HYPH</name>
<proteinExistence type="inferred from homology"/>
<keyword evidence="5 8" id="KW-1133">Transmembrane helix</keyword>
<comment type="subcellular location">
    <subcellularLocation>
        <location evidence="1">Cell membrane</location>
        <topology evidence="1">Single-pass membrane protein</topology>
    </subcellularLocation>
    <subcellularLocation>
        <location evidence="7">Cell membrane</location>
        <topology evidence="7">Single-pass type II membrane protein</topology>
    </subcellularLocation>
</comment>
<dbReference type="Proteomes" id="UP001320831">
    <property type="component" value="Unassembled WGS sequence"/>
</dbReference>
<reference evidence="9 10" key="1">
    <citation type="submission" date="2022-09" db="EMBL/GenBank/DDBJ databases">
        <title>Chelativorans salina sp. nov., a novel slightly halophilic bacterium isolated from a saline lake sediment enrichment.</title>
        <authorList>
            <person name="Gao L."/>
            <person name="Fang B.-Z."/>
            <person name="Li W.-J."/>
        </authorList>
    </citation>
    <scope>NUCLEOTIDE SEQUENCE [LARGE SCALE GENOMIC DNA]</scope>
    <source>
        <strain evidence="9 10">EGI FJ00035</strain>
    </source>
</reference>
<keyword evidence="7" id="KW-0653">Protein transport</keyword>
<evidence type="ECO:0000256" key="8">
    <source>
        <dbReference type="SAM" id="Phobius"/>
    </source>
</evidence>
<keyword evidence="10" id="KW-1185">Reference proteome</keyword>
<dbReference type="RefSeq" id="WP_260902139.1">
    <property type="nucleotide sequence ID" value="NZ_JAOCZP010000002.1"/>
</dbReference>
<keyword evidence="6 8" id="KW-0472">Membrane</keyword>
<keyword evidence="7" id="KW-0813">Transport</keyword>
<evidence type="ECO:0000256" key="3">
    <source>
        <dbReference type="ARBA" id="ARBA00022475"/>
    </source>
</evidence>
<keyword evidence="3" id="KW-1003">Cell membrane</keyword>